<dbReference type="SUPFAM" id="SSF52540">
    <property type="entry name" value="P-loop containing nucleoside triphosphate hydrolases"/>
    <property type="match status" value="1"/>
</dbReference>
<evidence type="ECO:0000256" key="3">
    <source>
        <dbReference type="ARBA" id="ARBA00022448"/>
    </source>
</evidence>
<evidence type="ECO:0000259" key="10">
    <source>
        <dbReference type="PROSITE" id="PS50893"/>
    </source>
</evidence>
<dbReference type="Pfam" id="PF00005">
    <property type="entry name" value="ABC_tran"/>
    <property type="match status" value="1"/>
</dbReference>
<reference evidence="11 12" key="1">
    <citation type="submission" date="2017-05" db="EMBL/GenBank/DDBJ databases">
        <title>Genome Analysis of Maritalea myrionectae HL2708#5.</title>
        <authorList>
            <consortium name="Cotde Inc.-PKNU"/>
            <person name="Jang D."/>
            <person name="Oh H.-M."/>
        </authorList>
    </citation>
    <scope>NUCLEOTIDE SEQUENCE [LARGE SCALE GENOMIC DNA]</scope>
    <source>
        <strain evidence="11 12">HL2708#5</strain>
        <plasmid evidence="12">phl2708x3</plasmid>
    </source>
</reference>
<dbReference type="KEGG" id="mmyr:MXMO3_03560"/>
<dbReference type="CDD" id="cd03257">
    <property type="entry name" value="ABC_NikE_OppD_transporters"/>
    <property type="match status" value="1"/>
</dbReference>
<dbReference type="PROSITE" id="PS00211">
    <property type="entry name" value="ABC_TRANSPORTER_1"/>
    <property type="match status" value="1"/>
</dbReference>
<evidence type="ECO:0000256" key="1">
    <source>
        <dbReference type="ARBA" id="ARBA00004417"/>
    </source>
</evidence>
<name>A0A2R4MJ86_9HYPH</name>
<dbReference type="InterPro" id="IPR003593">
    <property type="entry name" value="AAA+_ATPase"/>
</dbReference>
<accession>A0A2R4MJ86</accession>
<evidence type="ECO:0000256" key="5">
    <source>
        <dbReference type="ARBA" id="ARBA00022519"/>
    </source>
</evidence>
<evidence type="ECO:0000313" key="11">
    <source>
        <dbReference type="EMBL" id="AVX06063.1"/>
    </source>
</evidence>
<dbReference type="InterPro" id="IPR003439">
    <property type="entry name" value="ABC_transporter-like_ATP-bd"/>
</dbReference>
<evidence type="ECO:0000256" key="8">
    <source>
        <dbReference type="ARBA" id="ARBA00022967"/>
    </source>
</evidence>
<dbReference type="GO" id="GO:0005524">
    <property type="term" value="F:ATP binding"/>
    <property type="evidence" value="ECO:0007669"/>
    <property type="project" value="UniProtKB-KW"/>
</dbReference>
<evidence type="ECO:0000256" key="7">
    <source>
        <dbReference type="ARBA" id="ARBA00022840"/>
    </source>
</evidence>
<dbReference type="PANTHER" id="PTHR43297">
    <property type="entry name" value="OLIGOPEPTIDE TRANSPORT ATP-BINDING PROTEIN APPD"/>
    <property type="match status" value="1"/>
</dbReference>
<sequence length="325" mass="35368">MNTPNASVLSVHNLRVGLSREQQNIELVRGVSFDLHPGEILGVVGESGSGKSLTSYSLVGLLEPPLSILDGHILFEDEDLTQLSEHNLRAIRGDKISFIFQDPMVALNPVLTIGEQMAEAIFSHARVSTDDVRKRSIQAMQAVGIPSPAERLNSYPHEFSGGMRQRVVIAIAFLNQPEIIIADEPTTALDVTIQAQIIAEMQDMVQARNTAVIWVTHDLALLSGFADRIAVMYAGEVVELGDAAQVINAPQHPYTKALIEALPVEGREELTVLEGFPPNLMENFKGCAFAPRCPQAKAKCKQVEAPVISDELSYIRCHFPLGGAS</sequence>
<keyword evidence="8" id="KW-1278">Translocase</keyword>
<keyword evidence="11" id="KW-0614">Plasmid</keyword>
<keyword evidence="3" id="KW-0813">Transport</keyword>
<dbReference type="GO" id="GO:0015833">
    <property type="term" value="P:peptide transport"/>
    <property type="evidence" value="ECO:0007669"/>
    <property type="project" value="InterPro"/>
</dbReference>
<evidence type="ECO:0000256" key="9">
    <source>
        <dbReference type="ARBA" id="ARBA00023136"/>
    </source>
</evidence>
<organism evidence="11 12">
    <name type="scientific">Maritalea myrionectae</name>
    <dbReference type="NCBI Taxonomy" id="454601"/>
    <lineage>
        <taxon>Bacteria</taxon>
        <taxon>Pseudomonadati</taxon>
        <taxon>Pseudomonadota</taxon>
        <taxon>Alphaproteobacteria</taxon>
        <taxon>Hyphomicrobiales</taxon>
        <taxon>Devosiaceae</taxon>
        <taxon>Maritalea</taxon>
    </lineage>
</organism>
<keyword evidence="9" id="KW-0472">Membrane</keyword>
<dbReference type="PANTHER" id="PTHR43297:SF14">
    <property type="entry name" value="ATPASE AAA-TYPE CORE DOMAIN-CONTAINING PROTEIN"/>
    <property type="match status" value="1"/>
</dbReference>
<keyword evidence="5" id="KW-0997">Cell inner membrane</keyword>
<dbReference type="GO" id="GO:0005886">
    <property type="term" value="C:plasma membrane"/>
    <property type="evidence" value="ECO:0007669"/>
    <property type="project" value="UniProtKB-SubCell"/>
</dbReference>
<dbReference type="InterPro" id="IPR027417">
    <property type="entry name" value="P-loop_NTPase"/>
</dbReference>
<dbReference type="InterPro" id="IPR013563">
    <property type="entry name" value="Oligopep_ABC_C"/>
</dbReference>
<dbReference type="GO" id="GO:0055085">
    <property type="term" value="P:transmembrane transport"/>
    <property type="evidence" value="ECO:0007669"/>
    <property type="project" value="UniProtKB-ARBA"/>
</dbReference>
<dbReference type="PROSITE" id="PS50893">
    <property type="entry name" value="ABC_TRANSPORTER_2"/>
    <property type="match status" value="1"/>
</dbReference>
<dbReference type="Gene3D" id="3.40.50.300">
    <property type="entry name" value="P-loop containing nucleotide triphosphate hydrolases"/>
    <property type="match status" value="1"/>
</dbReference>
<keyword evidence="4" id="KW-1003">Cell membrane</keyword>
<feature type="domain" description="ABC transporter" evidence="10">
    <location>
        <begin position="9"/>
        <end position="259"/>
    </location>
</feature>
<evidence type="ECO:0000256" key="6">
    <source>
        <dbReference type="ARBA" id="ARBA00022741"/>
    </source>
</evidence>
<dbReference type="RefSeq" id="WP_117397010.1">
    <property type="nucleotide sequence ID" value="NZ_CP021331.1"/>
</dbReference>
<evidence type="ECO:0000313" key="12">
    <source>
        <dbReference type="Proteomes" id="UP000258927"/>
    </source>
</evidence>
<comment type="similarity">
    <text evidence="2">Belongs to the ABC transporter superfamily.</text>
</comment>
<dbReference type="GO" id="GO:0016887">
    <property type="term" value="F:ATP hydrolysis activity"/>
    <property type="evidence" value="ECO:0007669"/>
    <property type="project" value="InterPro"/>
</dbReference>
<dbReference type="Pfam" id="PF08352">
    <property type="entry name" value="oligo_HPY"/>
    <property type="match status" value="1"/>
</dbReference>
<keyword evidence="12" id="KW-1185">Reference proteome</keyword>
<dbReference type="InterPro" id="IPR050388">
    <property type="entry name" value="ABC_Ni/Peptide_Import"/>
</dbReference>
<dbReference type="Proteomes" id="UP000258927">
    <property type="component" value="Plasmid pHL2708X3"/>
</dbReference>
<gene>
    <name evidence="11" type="ORF">MXMO3_03560</name>
</gene>
<dbReference type="NCBIfam" id="TIGR01727">
    <property type="entry name" value="oligo_HPY"/>
    <property type="match status" value="1"/>
</dbReference>
<keyword evidence="7 11" id="KW-0067">ATP-binding</keyword>
<geneLocation type="plasmid" evidence="12">
    <name>phl2708x3</name>
</geneLocation>
<proteinExistence type="inferred from homology"/>
<protein>
    <submittedName>
        <fullName evidence="11">Dipeptide transport ATP-binding protein DppD</fullName>
    </submittedName>
</protein>
<comment type="subcellular location">
    <subcellularLocation>
        <location evidence="1">Cell inner membrane</location>
        <topology evidence="1">Peripheral membrane protein</topology>
    </subcellularLocation>
</comment>
<evidence type="ECO:0000256" key="4">
    <source>
        <dbReference type="ARBA" id="ARBA00022475"/>
    </source>
</evidence>
<evidence type="ECO:0000256" key="2">
    <source>
        <dbReference type="ARBA" id="ARBA00005417"/>
    </source>
</evidence>
<dbReference type="InterPro" id="IPR017871">
    <property type="entry name" value="ABC_transporter-like_CS"/>
</dbReference>
<dbReference type="AlphaFoldDB" id="A0A2R4MJ86"/>
<dbReference type="SMART" id="SM00382">
    <property type="entry name" value="AAA"/>
    <property type="match status" value="1"/>
</dbReference>
<dbReference type="EMBL" id="CP021331">
    <property type="protein sequence ID" value="AVX06063.1"/>
    <property type="molecule type" value="Genomic_DNA"/>
</dbReference>
<dbReference type="FunFam" id="3.40.50.300:FF:000016">
    <property type="entry name" value="Oligopeptide ABC transporter ATP-binding component"/>
    <property type="match status" value="1"/>
</dbReference>
<keyword evidence="6" id="KW-0547">Nucleotide-binding</keyword>